<evidence type="ECO:0000313" key="3">
    <source>
        <dbReference type="Proteomes" id="UP000198609"/>
    </source>
</evidence>
<reference evidence="3" key="1">
    <citation type="submission" date="2016-10" db="EMBL/GenBank/DDBJ databases">
        <authorList>
            <person name="Varghese N."/>
            <person name="Submissions S."/>
        </authorList>
    </citation>
    <scope>NUCLEOTIDE SEQUENCE [LARGE SCALE GENOMIC DNA]</scope>
    <source>
        <strain evidence="3">DSM 40318</strain>
    </source>
</reference>
<feature type="region of interest" description="Disordered" evidence="1">
    <location>
        <begin position="113"/>
        <end position="198"/>
    </location>
</feature>
<dbReference type="Proteomes" id="UP000198609">
    <property type="component" value="Unassembled WGS sequence"/>
</dbReference>
<dbReference type="AlphaFoldDB" id="A0A1H4ULX9"/>
<feature type="region of interest" description="Disordered" evidence="1">
    <location>
        <begin position="465"/>
        <end position="503"/>
    </location>
</feature>
<feature type="compositionally biased region" description="Basic residues" evidence="1">
    <location>
        <begin position="1"/>
        <end position="23"/>
    </location>
</feature>
<protein>
    <submittedName>
        <fullName evidence="2">PQQ-like domain-containing protein</fullName>
    </submittedName>
</protein>
<gene>
    <name evidence="2" type="ORF">SAMN04490356_5166</name>
</gene>
<feature type="region of interest" description="Disordered" evidence="1">
    <location>
        <begin position="560"/>
        <end position="588"/>
    </location>
</feature>
<name>A0A1H4ULX9_STRMJ</name>
<feature type="compositionally biased region" description="Basic residues" evidence="1">
    <location>
        <begin position="481"/>
        <end position="495"/>
    </location>
</feature>
<feature type="compositionally biased region" description="Basic residues" evidence="1">
    <location>
        <begin position="141"/>
        <end position="157"/>
    </location>
</feature>
<feature type="compositionally biased region" description="Low complexity" evidence="1">
    <location>
        <begin position="262"/>
        <end position="286"/>
    </location>
</feature>
<feature type="compositionally biased region" description="Low complexity" evidence="1">
    <location>
        <begin position="49"/>
        <end position="59"/>
    </location>
</feature>
<proteinExistence type="predicted"/>
<evidence type="ECO:0000256" key="1">
    <source>
        <dbReference type="SAM" id="MobiDB-lite"/>
    </source>
</evidence>
<feature type="compositionally biased region" description="Low complexity" evidence="1">
    <location>
        <begin position="173"/>
        <end position="182"/>
    </location>
</feature>
<feature type="compositionally biased region" description="Gly residues" evidence="1">
    <location>
        <begin position="60"/>
        <end position="89"/>
    </location>
</feature>
<evidence type="ECO:0000313" key="2">
    <source>
        <dbReference type="EMBL" id="SEC69912.1"/>
    </source>
</evidence>
<feature type="region of interest" description="Disordered" evidence="1">
    <location>
        <begin position="1"/>
        <end position="89"/>
    </location>
</feature>
<dbReference type="EMBL" id="FNST01000002">
    <property type="protein sequence ID" value="SEC69912.1"/>
    <property type="molecule type" value="Genomic_DNA"/>
</dbReference>
<sequence length="601" mass="62606">MSGPRCRRARPGHSQGLRRRSSTRARGPATGGSGRWARCDRGGRGPRQGRGAAEPRLAAGAGGRRAGRTVGGDVGGRGRTGGSGVGGGRAARGVCVAQGSVPLLESAPLGECVPLKESVPPKEDVPLGESLPLREGLPPRSTRRPGRGARHARPHRRGPGDTPGAPHPPTRLAGGAAAVAGGRPRLEPHGPPGVPCSGAASGSAGLALGGGATWMATAEDAPPPPTTAERLAAANHSRRRLAGAPPTPLWRHDVAGGPPACPRSSGRTRSPWSRTTRPSPESTSVRASDSGRGTTSAPGDGFCPSARSRSGAGRRARRAVRRNRRIIQWWPKSLRAGGRTPYAALLAAEGGTVWLAAGRRGSGAADDGLLIAYDLAGREELWRSPLPGGFDEGYPTRDRLVVRGEMFLAFDRERGTQRWRRSYEGVTAGRQVTTDGRETLIAAVGTALRGYGLADGGGPAWSVKAKGETGSGHTADFRGSGRARRHRVRHRRGPRGPRALDGHGRGAVAARLRLRDEDAVGCAHTRHGRGSVRAHGAHGERCGSRRFRRRGRRFAVALQGPRRRGGQGAGQGVRRGAAQGGRDDGPAVVTSGRSVYALPLC</sequence>
<accession>A0A1H4ULX9</accession>
<organism evidence="2 3">
    <name type="scientific">Streptomyces melanosporofaciens</name>
    <dbReference type="NCBI Taxonomy" id="67327"/>
    <lineage>
        <taxon>Bacteria</taxon>
        <taxon>Bacillati</taxon>
        <taxon>Actinomycetota</taxon>
        <taxon>Actinomycetes</taxon>
        <taxon>Kitasatosporales</taxon>
        <taxon>Streptomycetaceae</taxon>
        <taxon>Streptomyces</taxon>
        <taxon>Streptomyces violaceusniger group</taxon>
    </lineage>
</organism>
<feature type="region of interest" description="Disordered" evidence="1">
    <location>
        <begin position="236"/>
        <end position="319"/>
    </location>
</feature>
<keyword evidence="3" id="KW-1185">Reference proteome</keyword>